<dbReference type="Pfam" id="PF00085">
    <property type="entry name" value="Thioredoxin"/>
    <property type="match status" value="1"/>
</dbReference>
<organism evidence="2 3">
    <name type="scientific">Candidatus Solincola sediminis</name>
    <dbReference type="NCBI Taxonomy" id="1797199"/>
    <lineage>
        <taxon>Bacteria</taxon>
        <taxon>Bacillati</taxon>
        <taxon>Actinomycetota</taxon>
        <taxon>Candidatus Geothermincolia</taxon>
        <taxon>Candidatus Geothermincolales</taxon>
        <taxon>Candidatus Geothermincolaceae</taxon>
        <taxon>Candidatus Solincola</taxon>
    </lineage>
</organism>
<feature type="domain" description="Thioredoxin" evidence="1">
    <location>
        <begin position="1"/>
        <end position="68"/>
    </location>
</feature>
<evidence type="ECO:0000313" key="3">
    <source>
        <dbReference type="Proteomes" id="UP000177876"/>
    </source>
</evidence>
<dbReference type="EMBL" id="MELK01000040">
    <property type="protein sequence ID" value="OFW56894.1"/>
    <property type="molecule type" value="Genomic_DNA"/>
</dbReference>
<protein>
    <recommendedName>
        <fullName evidence="1">Thioredoxin domain-containing protein</fullName>
    </recommendedName>
</protein>
<dbReference type="CDD" id="cd02947">
    <property type="entry name" value="TRX_family"/>
    <property type="match status" value="1"/>
</dbReference>
<reference evidence="2 3" key="1">
    <citation type="journal article" date="2016" name="Nat. Commun.">
        <title>Thousands of microbial genomes shed light on interconnected biogeochemical processes in an aquifer system.</title>
        <authorList>
            <person name="Anantharaman K."/>
            <person name="Brown C.T."/>
            <person name="Hug L.A."/>
            <person name="Sharon I."/>
            <person name="Castelle C.J."/>
            <person name="Probst A.J."/>
            <person name="Thomas B.C."/>
            <person name="Singh A."/>
            <person name="Wilkins M.J."/>
            <person name="Karaoz U."/>
            <person name="Brodie E.L."/>
            <person name="Williams K.H."/>
            <person name="Hubbard S.S."/>
            <person name="Banfield J.F."/>
        </authorList>
    </citation>
    <scope>NUCLEOTIDE SEQUENCE [LARGE SCALE GENOMIC DNA]</scope>
</reference>
<dbReference type="AlphaFoldDB" id="A0A1F2WJ87"/>
<dbReference type="InterPro" id="IPR036249">
    <property type="entry name" value="Thioredoxin-like_sf"/>
</dbReference>
<dbReference type="Gene3D" id="3.40.30.10">
    <property type="entry name" value="Glutaredoxin"/>
    <property type="match status" value="1"/>
</dbReference>
<gene>
    <name evidence="2" type="ORF">A2Y75_06940</name>
</gene>
<sequence length="75" mass="8327">MEPVLAQVEQEYGDEVDFKSYNSAQERGKADKYGITVVPTLLFINADGEIVKKVVGQQSLANMRTYIDSLVSTPM</sequence>
<dbReference type="InterPro" id="IPR013766">
    <property type="entry name" value="Thioredoxin_domain"/>
</dbReference>
<accession>A0A1F2WJ87</accession>
<dbReference type="SUPFAM" id="SSF52833">
    <property type="entry name" value="Thioredoxin-like"/>
    <property type="match status" value="1"/>
</dbReference>
<comment type="caution">
    <text evidence="2">The sequence shown here is derived from an EMBL/GenBank/DDBJ whole genome shotgun (WGS) entry which is preliminary data.</text>
</comment>
<dbReference type="STRING" id="1797197.A2Y75_06940"/>
<name>A0A1F2WJ87_9ACTN</name>
<proteinExistence type="predicted"/>
<evidence type="ECO:0000313" key="2">
    <source>
        <dbReference type="EMBL" id="OFW56894.1"/>
    </source>
</evidence>
<evidence type="ECO:0000259" key="1">
    <source>
        <dbReference type="Pfam" id="PF00085"/>
    </source>
</evidence>
<dbReference type="Proteomes" id="UP000177876">
    <property type="component" value="Unassembled WGS sequence"/>
</dbReference>